<name>A0A176VZJ0_MARPO</name>
<dbReference type="EMBL" id="LVLJ01002305">
    <property type="protein sequence ID" value="OAE25615.1"/>
    <property type="molecule type" value="Genomic_DNA"/>
</dbReference>
<reference evidence="2" key="1">
    <citation type="submission" date="2016-03" db="EMBL/GenBank/DDBJ databases">
        <title>Mechanisms controlling the formation of the plant cell surface in tip-growing cells are functionally conserved among land plants.</title>
        <authorList>
            <person name="Honkanen S."/>
            <person name="Jones V.A."/>
            <person name="Morieri G."/>
            <person name="Champion C."/>
            <person name="Hetherington A.J."/>
            <person name="Kelly S."/>
            <person name="Saint-Marcoux D."/>
            <person name="Proust H."/>
            <person name="Prescott H."/>
            <person name="Dolan L."/>
        </authorList>
    </citation>
    <scope>NUCLEOTIDE SEQUENCE [LARGE SCALE GENOMIC DNA]</scope>
    <source>
        <tissue evidence="2">Whole gametophyte</tissue>
    </source>
</reference>
<dbReference type="PANTHER" id="PTHR33982">
    <property type="entry name" value="OUTER ENVELOPE MEMBRANE PROTEIN 7-RELATED"/>
    <property type="match status" value="1"/>
</dbReference>
<protein>
    <submittedName>
        <fullName evidence="2">Uncharacterized protein</fullName>
    </submittedName>
</protein>
<dbReference type="PANTHER" id="PTHR33982:SF7">
    <property type="entry name" value="OS07G0154300 PROTEIN"/>
    <property type="match status" value="1"/>
</dbReference>
<dbReference type="AlphaFoldDB" id="A0A176VZJ0"/>
<evidence type="ECO:0000313" key="3">
    <source>
        <dbReference type="Proteomes" id="UP000077202"/>
    </source>
</evidence>
<feature type="region of interest" description="Disordered" evidence="1">
    <location>
        <begin position="227"/>
        <end position="279"/>
    </location>
</feature>
<feature type="compositionally biased region" description="Basic and acidic residues" evidence="1">
    <location>
        <begin position="1"/>
        <end position="10"/>
    </location>
</feature>
<dbReference type="InterPro" id="IPR038944">
    <property type="entry name" value="OEP7-like"/>
</dbReference>
<feature type="compositionally biased region" description="Gly residues" evidence="1">
    <location>
        <begin position="107"/>
        <end position="124"/>
    </location>
</feature>
<evidence type="ECO:0000256" key="1">
    <source>
        <dbReference type="SAM" id="MobiDB-lite"/>
    </source>
</evidence>
<feature type="compositionally biased region" description="Basic and acidic residues" evidence="1">
    <location>
        <begin position="144"/>
        <end position="165"/>
    </location>
</feature>
<gene>
    <name evidence="2" type="ORF">AXG93_812s1200</name>
</gene>
<sequence>MPCRPHEKGRAPSGKTYSTWTRPRGGEGSGKAGDPLKAWSLERGARRLEPRGSRQAAWHGMACMQGSGQQSGVWAGGGEPRRVRGASTYRYIGRANKLEAPLLGHRGTTGDGVGEDGAGRGEGGQAPVTDRCGENRGRAAAAAEQRREEKRREETRPGDLIESRHNHIGGLAKKKDEQAGKVAKMGPLATAIIACLGLLAGWAAIEVACKPCLDSGRAALDRSLNPDYDVDDELPAGGSQIQGGDYSEAPGKKDEEEDEEAEVKKPLTGGASKSEPKEV</sequence>
<feature type="region of interest" description="Disordered" evidence="1">
    <location>
        <begin position="102"/>
        <end position="179"/>
    </location>
</feature>
<proteinExistence type="predicted"/>
<feature type="region of interest" description="Disordered" evidence="1">
    <location>
        <begin position="1"/>
        <end position="37"/>
    </location>
</feature>
<evidence type="ECO:0000313" key="2">
    <source>
        <dbReference type="EMBL" id="OAE25615.1"/>
    </source>
</evidence>
<comment type="caution">
    <text evidence="2">The sequence shown here is derived from an EMBL/GenBank/DDBJ whole genome shotgun (WGS) entry which is preliminary data.</text>
</comment>
<accession>A0A176VZJ0</accession>
<keyword evidence="3" id="KW-1185">Reference proteome</keyword>
<organism evidence="2 3">
    <name type="scientific">Marchantia polymorpha subsp. ruderalis</name>
    <dbReference type="NCBI Taxonomy" id="1480154"/>
    <lineage>
        <taxon>Eukaryota</taxon>
        <taxon>Viridiplantae</taxon>
        <taxon>Streptophyta</taxon>
        <taxon>Embryophyta</taxon>
        <taxon>Marchantiophyta</taxon>
        <taxon>Marchantiopsida</taxon>
        <taxon>Marchantiidae</taxon>
        <taxon>Marchantiales</taxon>
        <taxon>Marchantiaceae</taxon>
        <taxon>Marchantia</taxon>
    </lineage>
</organism>
<dbReference type="Proteomes" id="UP000077202">
    <property type="component" value="Unassembled WGS sequence"/>
</dbReference>